<protein>
    <submittedName>
        <fullName evidence="2">Aminopeptidase N</fullName>
    </submittedName>
</protein>
<dbReference type="GO" id="GO:0005737">
    <property type="term" value="C:cytoplasm"/>
    <property type="evidence" value="ECO:0007669"/>
    <property type="project" value="TreeGrafter"/>
</dbReference>
<dbReference type="GO" id="GO:0042277">
    <property type="term" value="F:peptide binding"/>
    <property type="evidence" value="ECO:0007669"/>
    <property type="project" value="TreeGrafter"/>
</dbReference>
<dbReference type="RefSeq" id="WP_121002220.1">
    <property type="nucleotide sequence ID" value="NZ_RBXO01000001.1"/>
</dbReference>
<dbReference type="GO" id="GO:0043171">
    <property type="term" value="P:peptide catabolic process"/>
    <property type="evidence" value="ECO:0007669"/>
    <property type="project" value="TreeGrafter"/>
</dbReference>
<comment type="caution">
    <text evidence="2">The sequence shown here is derived from an EMBL/GenBank/DDBJ whole genome shotgun (WGS) entry which is preliminary data.</text>
</comment>
<keyword evidence="2" id="KW-0031">Aminopeptidase</keyword>
<dbReference type="GO" id="GO:0008270">
    <property type="term" value="F:zinc ion binding"/>
    <property type="evidence" value="ECO:0007669"/>
    <property type="project" value="InterPro"/>
</dbReference>
<sequence>MTISYDIAWTLDPSAATFRGRTTARFRGARPHAELAAVEVVRATLNGRDVPWDGERLTLRAAPEDNVLEVDAVFPYESERGFRKATDDGDTYLYTLHYPQWAKRSFCCLEPDRRAAFALTVDTPGPVLTSDTAFPIVPYAVTVAAGPWSEVGDDVHVMRSRAVERDKGEEVSRLLKRSIAYFEHLLGVPYPYRRCRAVFVPELPILAFSAPGLIMFDDGALNALTSREPRYAVTVVSHEVAHQWAGNLVDSEPWLVEGLATYLSRLATEELLPGSRPWSELDTAPLPDRAYLPHLTRVAAVEEAIGRTALVQGLTTCFRRHAHATASWAHLQSYWRQ</sequence>
<dbReference type="SUPFAM" id="SSF55486">
    <property type="entry name" value="Metalloproteases ('zincins'), catalytic domain"/>
    <property type="match status" value="1"/>
</dbReference>
<dbReference type="InterPro" id="IPR014782">
    <property type="entry name" value="Peptidase_M1_dom"/>
</dbReference>
<dbReference type="GO" id="GO:0070006">
    <property type="term" value="F:metalloaminopeptidase activity"/>
    <property type="evidence" value="ECO:0007669"/>
    <property type="project" value="TreeGrafter"/>
</dbReference>
<keyword evidence="3" id="KW-1185">Reference proteome</keyword>
<name>A0A495VT69_9PSEU</name>
<dbReference type="SUPFAM" id="SSF63737">
    <property type="entry name" value="Leukotriene A4 hydrolase N-terminal domain"/>
    <property type="match status" value="1"/>
</dbReference>
<feature type="domain" description="Peptidase M1 membrane alanine aminopeptidase" evidence="1">
    <location>
        <begin position="176"/>
        <end position="281"/>
    </location>
</feature>
<keyword evidence="2" id="KW-0645">Protease</keyword>
<dbReference type="InterPro" id="IPR042097">
    <property type="entry name" value="Aminopeptidase_N-like_N_sf"/>
</dbReference>
<keyword evidence="2" id="KW-0378">Hydrolase</keyword>
<dbReference type="Gene3D" id="2.60.40.1730">
    <property type="entry name" value="tricorn interacting facor f3 domain"/>
    <property type="match status" value="1"/>
</dbReference>
<dbReference type="Gene3D" id="1.10.390.10">
    <property type="entry name" value="Neutral Protease Domain 2"/>
    <property type="match status" value="1"/>
</dbReference>
<dbReference type="EMBL" id="RBXO01000001">
    <property type="protein sequence ID" value="RKT52566.1"/>
    <property type="molecule type" value="Genomic_DNA"/>
</dbReference>
<evidence type="ECO:0000259" key="1">
    <source>
        <dbReference type="Pfam" id="PF01433"/>
    </source>
</evidence>
<dbReference type="PANTHER" id="PTHR11533:SF174">
    <property type="entry name" value="PUROMYCIN-SENSITIVE AMINOPEPTIDASE-RELATED"/>
    <property type="match status" value="1"/>
</dbReference>
<gene>
    <name evidence="2" type="ORF">C8E97_1086</name>
</gene>
<dbReference type="PANTHER" id="PTHR11533">
    <property type="entry name" value="PROTEASE M1 ZINC METALLOPROTEASE"/>
    <property type="match status" value="1"/>
</dbReference>
<accession>A0A495VT69</accession>
<organism evidence="2 3">
    <name type="scientific">Saccharothrix australiensis</name>
    <dbReference type="NCBI Taxonomy" id="2072"/>
    <lineage>
        <taxon>Bacteria</taxon>
        <taxon>Bacillati</taxon>
        <taxon>Actinomycetota</taxon>
        <taxon>Actinomycetes</taxon>
        <taxon>Pseudonocardiales</taxon>
        <taxon>Pseudonocardiaceae</taxon>
        <taxon>Saccharothrix</taxon>
    </lineage>
</organism>
<dbReference type="InterPro" id="IPR027268">
    <property type="entry name" value="Peptidase_M4/M1_CTD_sf"/>
</dbReference>
<dbReference type="OrthoDB" id="3672230at2"/>
<dbReference type="GO" id="GO:0016020">
    <property type="term" value="C:membrane"/>
    <property type="evidence" value="ECO:0007669"/>
    <property type="project" value="TreeGrafter"/>
</dbReference>
<evidence type="ECO:0000313" key="2">
    <source>
        <dbReference type="EMBL" id="RKT52566.1"/>
    </source>
</evidence>
<evidence type="ECO:0000313" key="3">
    <source>
        <dbReference type="Proteomes" id="UP000282084"/>
    </source>
</evidence>
<dbReference type="GO" id="GO:0005615">
    <property type="term" value="C:extracellular space"/>
    <property type="evidence" value="ECO:0007669"/>
    <property type="project" value="TreeGrafter"/>
</dbReference>
<dbReference type="InterPro" id="IPR050344">
    <property type="entry name" value="Peptidase_M1_aminopeptidases"/>
</dbReference>
<dbReference type="Proteomes" id="UP000282084">
    <property type="component" value="Unassembled WGS sequence"/>
</dbReference>
<proteinExistence type="predicted"/>
<reference evidence="2 3" key="1">
    <citation type="submission" date="2018-10" db="EMBL/GenBank/DDBJ databases">
        <title>Sequencing the genomes of 1000 actinobacteria strains.</title>
        <authorList>
            <person name="Klenk H.-P."/>
        </authorList>
    </citation>
    <scope>NUCLEOTIDE SEQUENCE [LARGE SCALE GENOMIC DNA]</scope>
    <source>
        <strain evidence="2 3">DSM 43800</strain>
    </source>
</reference>
<dbReference type="AlphaFoldDB" id="A0A495VT69"/>
<dbReference type="Pfam" id="PF01433">
    <property type="entry name" value="Peptidase_M1"/>
    <property type="match status" value="1"/>
</dbReference>